<organism evidence="1 2">
    <name type="scientific">Eretmocerus hayati</name>
    <dbReference type="NCBI Taxonomy" id="131215"/>
    <lineage>
        <taxon>Eukaryota</taxon>
        <taxon>Metazoa</taxon>
        <taxon>Ecdysozoa</taxon>
        <taxon>Arthropoda</taxon>
        <taxon>Hexapoda</taxon>
        <taxon>Insecta</taxon>
        <taxon>Pterygota</taxon>
        <taxon>Neoptera</taxon>
        <taxon>Endopterygota</taxon>
        <taxon>Hymenoptera</taxon>
        <taxon>Apocrita</taxon>
        <taxon>Proctotrupomorpha</taxon>
        <taxon>Chalcidoidea</taxon>
        <taxon>Aphelinidae</taxon>
        <taxon>Aphelininae</taxon>
        <taxon>Eretmocerus</taxon>
    </lineage>
</organism>
<protein>
    <submittedName>
        <fullName evidence="1">Uncharacterized protein</fullName>
    </submittedName>
</protein>
<dbReference type="Proteomes" id="UP001239111">
    <property type="component" value="Chromosome 2"/>
</dbReference>
<proteinExistence type="predicted"/>
<accession>A0ACC2PB33</accession>
<name>A0ACC2PB33_9HYME</name>
<keyword evidence="2" id="KW-1185">Reference proteome</keyword>
<gene>
    <name evidence="1" type="ORF">QAD02_016085</name>
</gene>
<evidence type="ECO:0000313" key="1">
    <source>
        <dbReference type="EMBL" id="KAJ8680298.1"/>
    </source>
</evidence>
<sequence>MVMIRKLFPIMLTFAVVTAENISGTDNNLSTETKVLSELEDIIVGRREEGDALVKVQFFKMAPNPKKRNIAFRPFDVPDDYVITQVRAIDLSKGTGGYCSYEYGGPRMNRVLLGFHSEINQGIDYLVELYGKYYPRNKPTTKSST</sequence>
<comment type="caution">
    <text evidence="1">The sequence shown here is derived from an EMBL/GenBank/DDBJ whole genome shotgun (WGS) entry which is preliminary data.</text>
</comment>
<dbReference type="EMBL" id="CM056742">
    <property type="protein sequence ID" value="KAJ8680298.1"/>
    <property type="molecule type" value="Genomic_DNA"/>
</dbReference>
<evidence type="ECO:0000313" key="2">
    <source>
        <dbReference type="Proteomes" id="UP001239111"/>
    </source>
</evidence>
<reference evidence="1" key="1">
    <citation type="submission" date="2023-04" db="EMBL/GenBank/DDBJ databases">
        <title>A chromosome-level genome assembly of the parasitoid wasp Eretmocerus hayati.</title>
        <authorList>
            <person name="Zhong Y."/>
            <person name="Liu S."/>
            <person name="Liu Y."/>
        </authorList>
    </citation>
    <scope>NUCLEOTIDE SEQUENCE</scope>
    <source>
        <strain evidence="1">ZJU_SS_LIU_2023</strain>
    </source>
</reference>